<name>A0A7J7LHA9_9MAGN</name>
<dbReference type="OrthoDB" id="1924260at2759"/>
<comment type="caution">
    <text evidence="5">The sequence shown here is derived from an EMBL/GenBank/DDBJ whole genome shotgun (WGS) entry which is preliminary data.</text>
</comment>
<keyword evidence="4" id="KW-0677">Repeat</keyword>
<dbReference type="PANTHER" id="PTHR11129:SF10">
    <property type="entry name" value="PROTEIN PRENYLYLTRANSFERASE SUPERFAMILY PROTEIN"/>
    <property type="match status" value="1"/>
</dbReference>
<evidence type="ECO:0008006" key="7">
    <source>
        <dbReference type="Google" id="ProtNLM"/>
    </source>
</evidence>
<protein>
    <recommendedName>
        <fullName evidence="7">Protein prenyltransferase alpha subunit repeat-containing protein 1</fullName>
    </recommendedName>
</protein>
<dbReference type="PANTHER" id="PTHR11129">
    <property type="entry name" value="PROTEIN FARNESYLTRANSFERASE ALPHA SUBUNIT/RAB GERANYLGERANYL TRANSFERASE ALPHA SUBUNIT"/>
    <property type="match status" value="1"/>
</dbReference>
<proteinExistence type="inferred from homology"/>
<evidence type="ECO:0000313" key="5">
    <source>
        <dbReference type="EMBL" id="KAF6142061.1"/>
    </source>
</evidence>
<dbReference type="SUPFAM" id="SSF48439">
    <property type="entry name" value="Protein prenylyltransferase"/>
    <property type="match status" value="1"/>
</dbReference>
<dbReference type="GO" id="GO:0005965">
    <property type="term" value="C:protein farnesyltransferase complex"/>
    <property type="evidence" value="ECO:0007669"/>
    <property type="project" value="TreeGrafter"/>
</dbReference>
<keyword evidence="2" id="KW-0637">Prenyltransferase</keyword>
<evidence type="ECO:0000256" key="3">
    <source>
        <dbReference type="ARBA" id="ARBA00022679"/>
    </source>
</evidence>
<evidence type="ECO:0000313" key="6">
    <source>
        <dbReference type="Proteomes" id="UP000541444"/>
    </source>
</evidence>
<reference evidence="5 6" key="1">
    <citation type="journal article" date="2020" name="IScience">
        <title>Genome Sequencing of the Endangered Kingdonia uniflora (Circaeasteraceae, Ranunculales) Reveals Potential Mechanisms of Evolutionary Specialization.</title>
        <authorList>
            <person name="Sun Y."/>
            <person name="Deng T."/>
            <person name="Zhang A."/>
            <person name="Moore M.J."/>
            <person name="Landis J.B."/>
            <person name="Lin N."/>
            <person name="Zhang H."/>
            <person name="Zhang X."/>
            <person name="Huang J."/>
            <person name="Zhang X."/>
            <person name="Sun H."/>
            <person name="Wang H."/>
        </authorList>
    </citation>
    <scope>NUCLEOTIDE SEQUENCE [LARGE SCALE GENOMIC DNA]</scope>
    <source>
        <strain evidence="5">TB1705</strain>
        <tissue evidence="5">Leaf</tissue>
    </source>
</reference>
<dbReference type="GO" id="GO:0004660">
    <property type="term" value="F:protein farnesyltransferase activity"/>
    <property type="evidence" value="ECO:0007669"/>
    <property type="project" value="TreeGrafter"/>
</dbReference>
<dbReference type="GO" id="GO:0004662">
    <property type="term" value="F:CAAX-protein geranylgeranyltransferase activity"/>
    <property type="evidence" value="ECO:0007669"/>
    <property type="project" value="TreeGrafter"/>
</dbReference>
<comment type="similarity">
    <text evidence="1">Belongs to the protein prenyltransferase subunit alpha family.</text>
</comment>
<dbReference type="EMBL" id="JACGCM010002282">
    <property type="protein sequence ID" value="KAF6142061.1"/>
    <property type="molecule type" value="Genomic_DNA"/>
</dbReference>
<keyword evidence="6" id="KW-1185">Reference proteome</keyword>
<keyword evidence="3" id="KW-0808">Transferase</keyword>
<evidence type="ECO:0000256" key="4">
    <source>
        <dbReference type="ARBA" id="ARBA00022737"/>
    </source>
</evidence>
<dbReference type="GO" id="GO:0005953">
    <property type="term" value="C:CAAX-protein geranylgeranyltransferase complex"/>
    <property type="evidence" value="ECO:0007669"/>
    <property type="project" value="TreeGrafter"/>
</dbReference>
<gene>
    <name evidence="5" type="ORF">GIB67_001258</name>
</gene>
<dbReference type="PROSITE" id="PS51147">
    <property type="entry name" value="PFTA"/>
    <property type="match status" value="2"/>
</dbReference>
<sequence length="463" mass="53312">MGKDLCSKGEGFHLLKQLEGILESDKLIDEVGFLHPTQFAALNEETGNSLHPSVTCATTSSGDEDLCHSSTIFWKRDHKLAISTQALLPLYNAAKHAYMNAARQYGRVANLASKTDEIFDGNSTNSFLVSEEVLEYEMMKHSKALLLLSCDFGSAWNSRFYYSHSPKFKACELIFLVKWKHIIAKKQTLSLFMDELLLSALILSYSPKAEHAWSHRCWVIKMIAVKYGNLQEIVGRDSELVEQIAEKSKMNYRAWNHRCWLISYMKREQVLDELNKSRKWAELHVADNCCFHYRQRLMLSMLEHGSPKQSPNLCSDYMPGLHKLLKEELDWDEMLIKRYIGREALWIHRRFLSQCWIKHFVSDVQGVYCNSGDRDCSNPNTGVFMDGEMQLVSSCLTIRDSVFEDCRAQAMLAVTYILWVSKQIPQHQGIIELQGRLRNFGDVKTLLNKFCPEKSLLWDGLLS</sequence>
<dbReference type="InterPro" id="IPR002088">
    <property type="entry name" value="Prenyl_trans_a"/>
</dbReference>
<dbReference type="Gene3D" id="1.25.40.120">
    <property type="entry name" value="Protein prenylyltransferase"/>
    <property type="match status" value="1"/>
</dbReference>
<dbReference type="Proteomes" id="UP000541444">
    <property type="component" value="Unassembled WGS sequence"/>
</dbReference>
<evidence type="ECO:0000256" key="1">
    <source>
        <dbReference type="ARBA" id="ARBA00006734"/>
    </source>
</evidence>
<dbReference type="AlphaFoldDB" id="A0A7J7LHA9"/>
<organism evidence="5 6">
    <name type="scientific">Kingdonia uniflora</name>
    <dbReference type="NCBI Taxonomy" id="39325"/>
    <lineage>
        <taxon>Eukaryota</taxon>
        <taxon>Viridiplantae</taxon>
        <taxon>Streptophyta</taxon>
        <taxon>Embryophyta</taxon>
        <taxon>Tracheophyta</taxon>
        <taxon>Spermatophyta</taxon>
        <taxon>Magnoliopsida</taxon>
        <taxon>Ranunculales</taxon>
        <taxon>Circaeasteraceae</taxon>
        <taxon>Kingdonia</taxon>
    </lineage>
</organism>
<accession>A0A7J7LHA9</accession>
<dbReference type="Pfam" id="PF01239">
    <property type="entry name" value="PPTA"/>
    <property type="match status" value="3"/>
</dbReference>
<evidence type="ECO:0000256" key="2">
    <source>
        <dbReference type="ARBA" id="ARBA00022602"/>
    </source>
</evidence>